<dbReference type="eggNOG" id="COG0003">
    <property type="taxonomic scope" value="Bacteria"/>
</dbReference>
<protein>
    <submittedName>
        <fullName evidence="3">Arsenite-activated ATPase ArsA</fullName>
    </submittedName>
</protein>
<organism evidence="3 4">
    <name type="scientific">Halanaerobium hydrogeniformans</name>
    <name type="common">Halanaerobium sp. (strain sapolanicus)</name>
    <dbReference type="NCBI Taxonomy" id="656519"/>
    <lineage>
        <taxon>Bacteria</taxon>
        <taxon>Bacillati</taxon>
        <taxon>Bacillota</taxon>
        <taxon>Clostridia</taxon>
        <taxon>Halanaerobiales</taxon>
        <taxon>Halanaerobiaceae</taxon>
        <taxon>Halanaerobium</taxon>
    </lineage>
</organism>
<dbReference type="CDD" id="cd02035">
    <property type="entry name" value="ArsA"/>
    <property type="match status" value="1"/>
</dbReference>
<dbReference type="InterPro" id="IPR025723">
    <property type="entry name" value="ArsA/GET3_ATPase-like"/>
</dbReference>
<dbReference type="OrthoDB" id="9780677at2"/>
<keyword evidence="4" id="KW-1185">Reference proteome</keyword>
<dbReference type="GO" id="GO:0005524">
    <property type="term" value="F:ATP binding"/>
    <property type="evidence" value="ECO:0007669"/>
    <property type="project" value="InterPro"/>
</dbReference>
<gene>
    <name evidence="3" type="ordered locus">Halsa_1976</name>
</gene>
<evidence type="ECO:0000313" key="4">
    <source>
        <dbReference type="Proteomes" id="UP000007434"/>
    </source>
</evidence>
<feature type="domain" description="ArsA/GET3 Anion-transporting ATPase-like" evidence="2">
    <location>
        <begin position="16"/>
        <end position="295"/>
    </location>
</feature>
<dbReference type="STRING" id="656519.Halsa_1976"/>
<dbReference type="AlphaFoldDB" id="E4RJH3"/>
<dbReference type="InterPro" id="IPR016300">
    <property type="entry name" value="ATPase_ArsA/GET3"/>
</dbReference>
<dbReference type="NCBIfam" id="TIGR00345">
    <property type="entry name" value="GET3_arsA_TRC40"/>
    <property type="match status" value="1"/>
</dbReference>
<dbReference type="KEGG" id="has:Halsa_1976"/>
<reference evidence="3 4" key="1">
    <citation type="submission" date="2010-11" db="EMBL/GenBank/DDBJ databases">
        <title>Complete sequence of Halanaerobium sp. sapolanicus.</title>
        <authorList>
            <consortium name="US DOE Joint Genome Institute"/>
            <person name="Lucas S."/>
            <person name="Copeland A."/>
            <person name="Lapidus A."/>
            <person name="Cheng J.-F."/>
            <person name="Bruce D."/>
            <person name="Goodwin L."/>
            <person name="Pitluck S."/>
            <person name="Davenport K."/>
            <person name="Detter J.C."/>
            <person name="Han C."/>
            <person name="Tapia R."/>
            <person name="Land M."/>
            <person name="Hauser L."/>
            <person name="Jeffries C."/>
            <person name="Kyrpides N."/>
            <person name="Ivanova N."/>
            <person name="Mikhailova N."/>
            <person name="Begemann M.B."/>
            <person name="Mormile M.R."/>
            <person name="Wall J.D."/>
            <person name="Elias D.A."/>
            <person name="Woyke T."/>
        </authorList>
    </citation>
    <scope>NUCLEOTIDE SEQUENCE [LARGE SCALE GENOMIC DNA]</scope>
    <source>
        <strain evidence="4">sapolanicus</strain>
    </source>
</reference>
<accession>E4RJH3</accession>
<dbReference type="SUPFAM" id="SSF52540">
    <property type="entry name" value="P-loop containing nucleoside triphosphate hydrolases"/>
    <property type="match status" value="1"/>
</dbReference>
<dbReference type="RefSeq" id="WP_013406461.1">
    <property type="nucleotide sequence ID" value="NC_014654.1"/>
</dbReference>
<evidence type="ECO:0000313" key="3">
    <source>
        <dbReference type="EMBL" id="ADQ15393.1"/>
    </source>
</evidence>
<proteinExistence type="inferred from homology"/>
<evidence type="ECO:0000259" key="2">
    <source>
        <dbReference type="Pfam" id="PF02374"/>
    </source>
</evidence>
<dbReference type="PANTHER" id="PTHR10803">
    <property type="entry name" value="ARSENICAL PUMP-DRIVING ATPASE ARSENITE-TRANSLOCATING ATPASE"/>
    <property type="match status" value="1"/>
</dbReference>
<dbReference type="EMBL" id="CP002304">
    <property type="protein sequence ID" value="ADQ15393.1"/>
    <property type="molecule type" value="Genomic_DNA"/>
</dbReference>
<dbReference type="Pfam" id="PF02374">
    <property type="entry name" value="ArsA_ATPase"/>
    <property type="match status" value="1"/>
</dbReference>
<sequence>MINDAKIIEAVDTEPKLIFFAGKGGVGKTSISSATAVYLAEKGYKTLLLTTDPASHLEDVFEQEVGGEISAVAGVENLDIVKIDPKKVAEEYKNKVLNEAKEKNYTEEMLMGLKEELESPCTEEMASFDKFIDYTEKDYYQQIVFDTAPTGHTLRLLELPLNWNQQLEFKMANSKENQADLESQKRFKKVIEKLQDKKQTIFAFTLYPENTPILEASRAVEELKTVDIDTQLIVANKILPAEYCTTPYFKKRKAMQDKHLEEMKDIFSAPIIKMPLFAEEIKGIELLQEAGQKLFEDEKI</sequence>
<dbReference type="Gene3D" id="3.40.50.300">
    <property type="entry name" value="P-loop containing nucleotide triphosphate hydrolases"/>
    <property type="match status" value="1"/>
</dbReference>
<dbReference type="PANTHER" id="PTHR10803:SF3">
    <property type="entry name" value="ATPASE GET3"/>
    <property type="match status" value="1"/>
</dbReference>
<evidence type="ECO:0000256" key="1">
    <source>
        <dbReference type="ARBA" id="ARBA00011040"/>
    </source>
</evidence>
<name>E4RJH3_HALHG</name>
<dbReference type="InterPro" id="IPR027417">
    <property type="entry name" value="P-loop_NTPase"/>
</dbReference>
<dbReference type="Proteomes" id="UP000007434">
    <property type="component" value="Chromosome"/>
</dbReference>
<dbReference type="HOGENOM" id="CLU_040761_4_1_9"/>
<comment type="similarity">
    <text evidence="1">Belongs to the arsA ATPase family.</text>
</comment>
<reference evidence="3 4" key="2">
    <citation type="journal article" date="2011" name="J. Bacteriol.">
        <title>Complete Genome Sequence of the Haloalkaliphilic, Hydrogen Producing Halanaerobium hydrogenoformans.</title>
        <authorList>
            <person name="Brown S.D."/>
            <person name="Begemann M.B."/>
            <person name="Mormile M.R."/>
            <person name="Wall J.D."/>
            <person name="Han C.S."/>
            <person name="Goodwin L.A."/>
            <person name="Pitluck S."/>
            <person name="Land M.L."/>
            <person name="Hauser L.J."/>
            <person name="Elias D.A."/>
        </authorList>
    </citation>
    <scope>NUCLEOTIDE SEQUENCE [LARGE SCALE GENOMIC DNA]</scope>
    <source>
        <strain evidence="4">sapolanicus</strain>
    </source>
</reference>
<dbReference type="GO" id="GO:0016887">
    <property type="term" value="F:ATP hydrolysis activity"/>
    <property type="evidence" value="ECO:0007669"/>
    <property type="project" value="InterPro"/>
</dbReference>